<dbReference type="EMBL" id="JBJUIK010000011">
    <property type="protein sequence ID" value="KAL3511922.1"/>
    <property type="molecule type" value="Genomic_DNA"/>
</dbReference>
<keyword evidence="6" id="KW-0732">Signal</keyword>
<keyword evidence="7" id="KW-0677">Repeat</keyword>
<dbReference type="PANTHER" id="PTHR48062">
    <property type="entry name" value="RECEPTOR-LIKE PROTEIN 14"/>
    <property type="match status" value="1"/>
</dbReference>
<reference evidence="13 14" key="1">
    <citation type="submission" date="2024-11" db="EMBL/GenBank/DDBJ databases">
        <title>A near-complete genome assembly of Cinchona calisaya.</title>
        <authorList>
            <person name="Lian D.C."/>
            <person name="Zhao X.W."/>
            <person name="Wei L."/>
        </authorList>
    </citation>
    <scope>NUCLEOTIDE SEQUENCE [LARGE SCALE GENOMIC DNA]</scope>
    <source>
        <tissue evidence="13">Nenye</tissue>
    </source>
</reference>
<keyword evidence="8 12" id="KW-1133">Transmembrane helix</keyword>
<dbReference type="InterPro" id="IPR051502">
    <property type="entry name" value="RLP_Defense_Trigger"/>
</dbReference>
<evidence type="ECO:0000256" key="5">
    <source>
        <dbReference type="ARBA" id="ARBA00022692"/>
    </source>
</evidence>
<dbReference type="Pfam" id="PF13855">
    <property type="entry name" value="LRR_8"/>
    <property type="match status" value="1"/>
</dbReference>
<gene>
    <name evidence="13" type="ORF">ACH5RR_024639</name>
</gene>
<evidence type="ECO:0000256" key="6">
    <source>
        <dbReference type="ARBA" id="ARBA00022729"/>
    </source>
</evidence>
<comment type="caution">
    <text evidence="13">The sequence shown here is derived from an EMBL/GenBank/DDBJ whole genome shotgun (WGS) entry which is preliminary data.</text>
</comment>
<dbReference type="PANTHER" id="PTHR48062:SF52">
    <property type="entry name" value="RECEPTOR-LIKE PROTEIN 8-RELATED"/>
    <property type="match status" value="1"/>
</dbReference>
<dbReference type="FunFam" id="3.80.10.10:FF:000111">
    <property type="entry name" value="LRR receptor-like serine/threonine-protein kinase ERECTA"/>
    <property type="match status" value="1"/>
</dbReference>
<evidence type="ECO:0000256" key="10">
    <source>
        <dbReference type="ARBA" id="ARBA00023180"/>
    </source>
</evidence>
<evidence type="ECO:0000313" key="14">
    <source>
        <dbReference type="Proteomes" id="UP001630127"/>
    </source>
</evidence>
<evidence type="ECO:0000256" key="8">
    <source>
        <dbReference type="ARBA" id="ARBA00022989"/>
    </source>
</evidence>
<comment type="subcellular location">
    <subcellularLocation>
        <location evidence="1">Cell membrane</location>
    </subcellularLocation>
    <subcellularLocation>
        <location evidence="11">Endomembrane system</location>
        <topology evidence="11">Single-pass membrane protein</topology>
    </subcellularLocation>
</comment>
<proteinExistence type="inferred from homology"/>
<comment type="similarity">
    <text evidence="2">Belongs to the RLP family.</text>
</comment>
<evidence type="ECO:0000256" key="2">
    <source>
        <dbReference type="ARBA" id="ARBA00009592"/>
    </source>
</evidence>
<dbReference type="InterPro" id="IPR001611">
    <property type="entry name" value="Leu-rich_rpt"/>
</dbReference>
<evidence type="ECO:0000256" key="9">
    <source>
        <dbReference type="ARBA" id="ARBA00023136"/>
    </source>
</evidence>
<evidence type="ECO:0000256" key="1">
    <source>
        <dbReference type="ARBA" id="ARBA00004236"/>
    </source>
</evidence>
<dbReference type="Proteomes" id="UP001630127">
    <property type="component" value="Unassembled WGS sequence"/>
</dbReference>
<evidence type="ECO:0000256" key="12">
    <source>
        <dbReference type="SAM" id="Phobius"/>
    </source>
</evidence>
<keyword evidence="4" id="KW-0433">Leucine-rich repeat</keyword>
<keyword evidence="14" id="KW-1185">Reference proteome</keyword>
<keyword evidence="3" id="KW-1003">Cell membrane</keyword>
<dbReference type="SUPFAM" id="SSF52058">
    <property type="entry name" value="L domain-like"/>
    <property type="match status" value="1"/>
</dbReference>
<sequence length="340" mass="37959">MTLDLRDNQLSGGILHRIGEYTELRVLLLGGNNLLGHIPLHVCNLKQLTIVDLSRNKFSGPLPSCFSNISFGREYFDTNAFYSPDEGFSTGGSLQTYLYNSSLDVDQFVTEDFTFSVEQEEVEFTTKSRTESYAGNILNFMSGLDLSDNRLTGEIPSEFGGLIAIRALNLSRNFLQGSIPSSLSMLIQVESLDISYNNFSGDIPSSLDSLHFLSIFNVSYNNLSGRTPEKGQFANFDERNYKGNPGLCGPLLKRSCGPVNVAQPGNVGDHGENVGDHGKEADGAIDKVAFTWSFFGSYLVTLLALVVIVCISPYYRRAWSYYIDVLVLSRFYEYCRYRKW</sequence>
<dbReference type="Pfam" id="PF00560">
    <property type="entry name" value="LRR_1"/>
    <property type="match status" value="2"/>
</dbReference>
<dbReference type="Gene3D" id="3.80.10.10">
    <property type="entry name" value="Ribonuclease Inhibitor"/>
    <property type="match status" value="1"/>
</dbReference>
<organism evidence="13 14">
    <name type="scientific">Cinchona calisaya</name>
    <dbReference type="NCBI Taxonomy" id="153742"/>
    <lineage>
        <taxon>Eukaryota</taxon>
        <taxon>Viridiplantae</taxon>
        <taxon>Streptophyta</taxon>
        <taxon>Embryophyta</taxon>
        <taxon>Tracheophyta</taxon>
        <taxon>Spermatophyta</taxon>
        <taxon>Magnoliopsida</taxon>
        <taxon>eudicotyledons</taxon>
        <taxon>Gunneridae</taxon>
        <taxon>Pentapetalae</taxon>
        <taxon>asterids</taxon>
        <taxon>lamiids</taxon>
        <taxon>Gentianales</taxon>
        <taxon>Rubiaceae</taxon>
        <taxon>Cinchonoideae</taxon>
        <taxon>Cinchoneae</taxon>
        <taxon>Cinchona</taxon>
    </lineage>
</organism>
<dbReference type="GO" id="GO:0005886">
    <property type="term" value="C:plasma membrane"/>
    <property type="evidence" value="ECO:0007669"/>
    <property type="project" value="UniProtKB-SubCell"/>
</dbReference>
<keyword evidence="10" id="KW-0325">Glycoprotein</keyword>
<evidence type="ECO:0000256" key="3">
    <source>
        <dbReference type="ARBA" id="ARBA00022475"/>
    </source>
</evidence>
<protein>
    <submittedName>
        <fullName evidence="13">Uncharacterized protein</fullName>
    </submittedName>
</protein>
<feature type="transmembrane region" description="Helical" evidence="12">
    <location>
        <begin position="289"/>
        <end position="311"/>
    </location>
</feature>
<dbReference type="AlphaFoldDB" id="A0ABD2Z1F2"/>
<evidence type="ECO:0000256" key="11">
    <source>
        <dbReference type="ARBA" id="ARBA00037847"/>
    </source>
</evidence>
<keyword evidence="5 12" id="KW-0812">Transmembrane</keyword>
<name>A0ABD2Z1F2_9GENT</name>
<evidence type="ECO:0000256" key="4">
    <source>
        <dbReference type="ARBA" id="ARBA00022614"/>
    </source>
</evidence>
<keyword evidence="9 12" id="KW-0472">Membrane</keyword>
<dbReference type="GO" id="GO:0012505">
    <property type="term" value="C:endomembrane system"/>
    <property type="evidence" value="ECO:0007669"/>
    <property type="project" value="UniProtKB-SubCell"/>
</dbReference>
<evidence type="ECO:0000313" key="13">
    <source>
        <dbReference type="EMBL" id="KAL3511922.1"/>
    </source>
</evidence>
<dbReference type="InterPro" id="IPR032675">
    <property type="entry name" value="LRR_dom_sf"/>
</dbReference>
<evidence type="ECO:0000256" key="7">
    <source>
        <dbReference type="ARBA" id="ARBA00022737"/>
    </source>
</evidence>
<accession>A0ABD2Z1F2</accession>